<reference evidence="1 2" key="1">
    <citation type="submission" date="2023-07" db="EMBL/GenBank/DDBJ databases">
        <title>Novel species of Thermanaerothrix with wide hydrolytic capabilities.</title>
        <authorList>
            <person name="Zayulina K.S."/>
            <person name="Podosokorskaya O.A."/>
            <person name="Elcheninov A.G."/>
        </authorList>
    </citation>
    <scope>NUCLEOTIDE SEQUENCE [LARGE SCALE GENOMIC DNA]</scope>
    <source>
        <strain evidence="1 2">4228-RoL</strain>
    </source>
</reference>
<protein>
    <submittedName>
        <fullName evidence="1">Uncharacterized protein</fullName>
    </submittedName>
</protein>
<comment type="caution">
    <text evidence="1">The sequence shown here is derived from an EMBL/GenBank/DDBJ whole genome shotgun (WGS) entry which is preliminary data.</text>
</comment>
<proteinExistence type="predicted"/>
<organism evidence="1 2">
    <name type="scientific">Thermanaerothrix solaris</name>
    <dbReference type="NCBI Taxonomy" id="3058434"/>
    <lineage>
        <taxon>Bacteria</taxon>
        <taxon>Bacillati</taxon>
        <taxon>Chloroflexota</taxon>
        <taxon>Anaerolineae</taxon>
        <taxon>Anaerolineales</taxon>
        <taxon>Anaerolineaceae</taxon>
        <taxon>Thermanaerothrix</taxon>
    </lineage>
</organism>
<dbReference type="Proteomes" id="UP001254165">
    <property type="component" value="Unassembled WGS sequence"/>
</dbReference>
<evidence type="ECO:0000313" key="1">
    <source>
        <dbReference type="EMBL" id="MDT8897433.1"/>
    </source>
</evidence>
<dbReference type="EMBL" id="JAUHMF010000001">
    <property type="protein sequence ID" value="MDT8897433.1"/>
    <property type="molecule type" value="Genomic_DNA"/>
</dbReference>
<sequence>MSFGPEVKAAIVRELEQGERARNAGNEAQARVCARRAVGIALRAFWDEDASYTPSVIPLLQRLQETKSLPQSLRNVAEHFLMRVTPEFRLPVDVDLLAEARWLVEELERLKSAEAANENQTD</sequence>
<evidence type="ECO:0000313" key="2">
    <source>
        <dbReference type="Proteomes" id="UP001254165"/>
    </source>
</evidence>
<keyword evidence="2" id="KW-1185">Reference proteome</keyword>
<dbReference type="RefSeq" id="WP_315624086.1">
    <property type="nucleotide sequence ID" value="NZ_JAUHMF010000001.1"/>
</dbReference>
<accession>A0ABU3NKQ9</accession>
<name>A0ABU3NKQ9_9CHLR</name>
<gene>
    <name evidence="1" type="ORF">QYE77_04075</name>
</gene>